<comment type="caution">
    <text evidence="3">The sequence shown here is derived from an EMBL/GenBank/DDBJ whole genome shotgun (WGS) entry which is preliminary data.</text>
</comment>
<accession>A0ABU8NU94</accession>
<evidence type="ECO:0000313" key="3">
    <source>
        <dbReference type="EMBL" id="MEJ2905691.1"/>
    </source>
</evidence>
<feature type="domain" description="Glycosyl transferase family 1" evidence="1">
    <location>
        <begin position="191"/>
        <end position="359"/>
    </location>
</feature>
<evidence type="ECO:0000259" key="2">
    <source>
        <dbReference type="Pfam" id="PF13579"/>
    </source>
</evidence>
<gene>
    <name evidence="3" type="ORF">WAE58_24820</name>
</gene>
<dbReference type="Pfam" id="PF13579">
    <property type="entry name" value="Glyco_trans_4_4"/>
    <property type="match status" value="1"/>
</dbReference>
<dbReference type="EMBL" id="JBBEUB010000014">
    <property type="protein sequence ID" value="MEJ2905691.1"/>
    <property type="molecule type" value="Genomic_DNA"/>
</dbReference>
<feature type="domain" description="Glycosyltransferase subfamily 4-like N-terminal" evidence="2">
    <location>
        <begin position="29"/>
        <end position="170"/>
    </location>
</feature>
<dbReference type="CDD" id="cd03808">
    <property type="entry name" value="GT4_CapM-like"/>
    <property type="match status" value="1"/>
</dbReference>
<name>A0ABU8NU94_9SPHI</name>
<dbReference type="InterPro" id="IPR001296">
    <property type="entry name" value="Glyco_trans_1"/>
</dbReference>
<dbReference type="PANTHER" id="PTHR12526">
    <property type="entry name" value="GLYCOSYLTRANSFERASE"/>
    <property type="match status" value="1"/>
</dbReference>
<evidence type="ECO:0000259" key="1">
    <source>
        <dbReference type="Pfam" id="PF00534"/>
    </source>
</evidence>
<dbReference type="SUPFAM" id="SSF53756">
    <property type="entry name" value="UDP-Glycosyltransferase/glycogen phosphorylase"/>
    <property type="match status" value="1"/>
</dbReference>
<dbReference type="Pfam" id="PF00534">
    <property type="entry name" value="Glycos_transf_1"/>
    <property type="match status" value="1"/>
</dbReference>
<organism evidence="3 4">
    <name type="scientific">Pedobacter panaciterrae</name>
    <dbReference type="NCBI Taxonomy" id="363849"/>
    <lineage>
        <taxon>Bacteria</taxon>
        <taxon>Pseudomonadati</taxon>
        <taxon>Bacteroidota</taxon>
        <taxon>Sphingobacteriia</taxon>
        <taxon>Sphingobacteriales</taxon>
        <taxon>Sphingobacteriaceae</taxon>
        <taxon>Pedobacter</taxon>
    </lineage>
</organism>
<keyword evidence="4" id="KW-1185">Reference proteome</keyword>
<reference evidence="3 4" key="1">
    <citation type="submission" date="2024-03" db="EMBL/GenBank/DDBJ databases">
        <title>Sequence of Lycoming College Course Isolates.</title>
        <authorList>
            <person name="Plotts O."/>
            <person name="Newman J."/>
        </authorList>
    </citation>
    <scope>NUCLEOTIDE SEQUENCE [LARGE SCALE GENOMIC DNA]</scope>
    <source>
        <strain evidence="3 4">CJB-3</strain>
    </source>
</reference>
<proteinExistence type="predicted"/>
<protein>
    <submittedName>
        <fullName evidence="3">Glycosyltransferase family 4 protein</fullName>
    </submittedName>
</protein>
<sequence>MLKLFRITTVPISLKTLLKGQHQFMSKYYDVTGVSSAGSELEDVAKDEGIKVVGLEMTRVISPFKDLCSLVNMVRLFKKEKPFIVHTHTPKAGIVGMFAAKIAGVPVRLHTVAGLPLMETMGVKRRVLNFVEKFTYSCATAVYPNSNGLYDFIVKERFASPNKLNVIANGSSNGINTSFFSSQHYSLNQKLELRKTLGIDKNDFVFIFVGRLVGDKGINELIEAYKKISNEINNTKLLLVGPVEHELDPLITSTLMEIENNPNIISVGYQTDVRPYFLVSDVLVFPSYREGFPNVVMQAGSMGLPSIVSDINGCNEIIIEGENGIIIPPKDKKGIYEGMIRLLSDRDLMNKLKSNSRKMIVERYEQKVVWDALLLEYKRLEKDVQKYN</sequence>
<dbReference type="Gene3D" id="3.40.50.2000">
    <property type="entry name" value="Glycogen Phosphorylase B"/>
    <property type="match status" value="2"/>
</dbReference>
<evidence type="ECO:0000313" key="4">
    <source>
        <dbReference type="Proteomes" id="UP001378956"/>
    </source>
</evidence>
<dbReference type="Proteomes" id="UP001378956">
    <property type="component" value="Unassembled WGS sequence"/>
</dbReference>
<dbReference type="InterPro" id="IPR028098">
    <property type="entry name" value="Glyco_trans_4-like_N"/>
</dbReference>